<dbReference type="InterPro" id="IPR036291">
    <property type="entry name" value="NAD(P)-bd_dom_sf"/>
</dbReference>
<protein>
    <recommendedName>
        <fullName evidence="2">Enoyl reductase (ER) domain-containing protein</fullName>
    </recommendedName>
</protein>
<dbReference type="GO" id="GO:0016628">
    <property type="term" value="F:oxidoreductase activity, acting on the CH-CH group of donors, NAD or NADP as acceptor"/>
    <property type="evidence" value="ECO:0007669"/>
    <property type="project" value="InterPro"/>
</dbReference>
<proteinExistence type="predicted"/>
<organism evidence="3 4">
    <name type="scientific">Polysphondylium violaceum</name>
    <dbReference type="NCBI Taxonomy" id="133409"/>
    <lineage>
        <taxon>Eukaryota</taxon>
        <taxon>Amoebozoa</taxon>
        <taxon>Evosea</taxon>
        <taxon>Eumycetozoa</taxon>
        <taxon>Dictyostelia</taxon>
        <taxon>Dictyosteliales</taxon>
        <taxon>Dictyosteliaceae</taxon>
        <taxon>Polysphondylium</taxon>
    </lineage>
</organism>
<evidence type="ECO:0000256" key="1">
    <source>
        <dbReference type="ARBA" id="ARBA00023002"/>
    </source>
</evidence>
<dbReference type="InterPro" id="IPR045010">
    <property type="entry name" value="MDR_fam"/>
</dbReference>
<dbReference type="SMART" id="SM00829">
    <property type="entry name" value="PKS_ER"/>
    <property type="match status" value="1"/>
</dbReference>
<dbReference type="InterPro" id="IPR020843">
    <property type="entry name" value="ER"/>
</dbReference>
<gene>
    <name evidence="3" type="ORF">CYY_009309</name>
</gene>
<dbReference type="Pfam" id="PF00107">
    <property type="entry name" value="ADH_zinc_N"/>
    <property type="match status" value="1"/>
</dbReference>
<dbReference type="AlphaFoldDB" id="A0A8J4UW62"/>
<dbReference type="SUPFAM" id="SSF51735">
    <property type="entry name" value="NAD(P)-binding Rossmann-fold domains"/>
    <property type="match status" value="1"/>
</dbReference>
<evidence type="ECO:0000259" key="2">
    <source>
        <dbReference type="SMART" id="SM00829"/>
    </source>
</evidence>
<sequence>MTSQNRKVNRRVLLASRPVGAPTADNFKMDEQPIPKPGEGEVLLRTLYLSLDPYMRGRMSDAASYAAPTPLGSVMGGGTVAIVEVSNNSSFAVGDLVESYVGWQDYGISNGKELVKLKGVELKHPSYAVGVMGMPGFTAYQGLIDIGNPQPGETVVVAAATGAVGSVVGQVAKLKGCHVVGIAGGPEKCKYAVEKLGFDKCIDHKSDNLKQQLQDACPKGIDVYFENVGGKVFEAVFPLLNTKARVPVCGLISAYNATSINHSEIALAQFQGAILKKRMRVQGFIIFQDYFIFYDEFKKVMGKWVEDGKIFFKEDVVEGLENSQNAFIGLLEGKNFGKLVIHVGDV</sequence>
<dbReference type="InterPro" id="IPR013149">
    <property type="entry name" value="ADH-like_C"/>
</dbReference>
<dbReference type="SUPFAM" id="SSF50129">
    <property type="entry name" value="GroES-like"/>
    <property type="match status" value="1"/>
</dbReference>
<comment type="caution">
    <text evidence="3">The sequence shown here is derived from an EMBL/GenBank/DDBJ whole genome shotgun (WGS) entry which is preliminary data.</text>
</comment>
<dbReference type="OrthoDB" id="809632at2759"/>
<dbReference type="Gene3D" id="3.90.180.10">
    <property type="entry name" value="Medium-chain alcohol dehydrogenases, catalytic domain"/>
    <property type="match status" value="1"/>
</dbReference>
<evidence type="ECO:0000313" key="3">
    <source>
        <dbReference type="EMBL" id="KAF2069375.1"/>
    </source>
</evidence>
<dbReference type="PANTHER" id="PTHR43205:SF7">
    <property type="entry name" value="PROSTAGLANDIN REDUCTASE 1"/>
    <property type="match status" value="1"/>
</dbReference>
<keyword evidence="1" id="KW-0560">Oxidoreductase</keyword>
<feature type="domain" description="Enoyl reductase (ER)" evidence="2">
    <location>
        <begin position="23"/>
        <end position="341"/>
    </location>
</feature>
<dbReference type="InterPro" id="IPR011032">
    <property type="entry name" value="GroES-like_sf"/>
</dbReference>
<dbReference type="EMBL" id="AJWJ01000676">
    <property type="protein sequence ID" value="KAF2069375.1"/>
    <property type="molecule type" value="Genomic_DNA"/>
</dbReference>
<keyword evidence="4" id="KW-1185">Reference proteome</keyword>
<dbReference type="FunFam" id="3.40.50.720:FF:000121">
    <property type="entry name" value="Prostaglandin reductase 2"/>
    <property type="match status" value="1"/>
</dbReference>
<dbReference type="PANTHER" id="PTHR43205">
    <property type="entry name" value="PROSTAGLANDIN REDUCTASE"/>
    <property type="match status" value="1"/>
</dbReference>
<dbReference type="Gene3D" id="3.40.50.720">
    <property type="entry name" value="NAD(P)-binding Rossmann-like Domain"/>
    <property type="match status" value="1"/>
</dbReference>
<dbReference type="Pfam" id="PF16884">
    <property type="entry name" value="ADH_N_2"/>
    <property type="match status" value="1"/>
</dbReference>
<dbReference type="InterPro" id="IPR041694">
    <property type="entry name" value="ADH_N_2"/>
</dbReference>
<dbReference type="Proteomes" id="UP000695562">
    <property type="component" value="Unassembled WGS sequence"/>
</dbReference>
<dbReference type="CDD" id="cd05288">
    <property type="entry name" value="PGDH"/>
    <property type="match status" value="1"/>
</dbReference>
<name>A0A8J4UW62_9MYCE</name>
<accession>A0A8J4UW62</accession>
<reference evidence="3" key="1">
    <citation type="submission" date="2020-01" db="EMBL/GenBank/DDBJ databases">
        <title>Development of genomics and gene disruption for Polysphondylium violaceum indicates a role for the polyketide synthase stlB in stalk morphogenesis.</title>
        <authorList>
            <person name="Narita B."/>
            <person name="Kawabe Y."/>
            <person name="Kin K."/>
            <person name="Saito T."/>
            <person name="Gibbs R."/>
            <person name="Kuspa A."/>
            <person name="Muzny D."/>
            <person name="Queller D."/>
            <person name="Richards S."/>
            <person name="Strassman J."/>
            <person name="Sucgang R."/>
            <person name="Worley K."/>
            <person name="Schaap P."/>
        </authorList>
    </citation>
    <scope>NUCLEOTIDE SEQUENCE</scope>
    <source>
        <strain evidence="3">QSvi11</strain>
    </source>
</reference>
<evidence type="ECO:0000313" key="4">
    <source>
        <dbReference type="Proteomes" id="UP000695562"/>
    </source>
</evidence>